<feature type="DNA-binding region" description="HMG box" evidence="8">
    <location>
        <begin position="404"/>
        <end position="472"/>
    </location>
</feature>
<feature type="DNA-binding region" description="HMG box" evidence="8">
    <location>
        <begin position="301"/>
        <end position="366"/>
    </location>
</feature>
<keyword evidence="4 8" id="KW-0238">DNA-binding</keyword>
<comment type="subcellular location">
    <subcellularLocation>
        <location evidence="1">Nucleus</location>
    </subcellularLocation>
</comment>
<evidence type="ECO:0000256" key="1">
    <source>
        <dbReference type="ARBA" id="ARBA00004123"/>
    </source>
</evidence>
<dbReference type="GeneID" id="100366771"/>
<dbReference type="Pfam" id="PF00505">
    <property type="entry name" value="HMG_box"/>
    <property type="match status" value="2"/>
</dbReference>
<dbReference type="SMART" id="SM00398">
    <property type="entry name" value="HMG"/>
    <property type="match status" value="5"/>
</dbReference>
<evidence type="ECO:0000256" key="8">
    <source>
        <dbReference type="PROSITE-ProRule" id="PRU00267"/>
    </source>
</evidence>
<organism evidence="12 13">
    <name type="scientific">Saccoglossus kowalevskii</name>
    <name type="common">Acorn worm</name>
    <dbReference type="NCBI Taxonomy" id="10224"/>
    <lineage>
        <taxon>Eukaryota</taxon>
        <taxon>Metazoa</taxon>
        <taxon>Hemichordata</taxon>
        <taxon>Enteropneusta</taxon>
        <taxon>Harrimaniidae</taxon>
        <taxon>Saccoglossus</taxon>
    </lineage>
</organism>
<evidence type="ECO:0000256" key="2">
    <source>
        <dbReference type="ARBA" id="ARBA00022737"/>
    </source>
</evidence>
<keyword evidence="5" id="KW-0010">Activator</keyword>
<feature type="region of interest" description="Disordered" evidence="10">
    <location>
        <begin position="653"/>
        <end position="820"/>
    </location>
</feature>
<feature type="domain" description="HMG box" evidence="11">
    <location>
        <begin position="202"/>
        <end position="270"/>
    </location>
</feature>
<feature type="compositionally biased region" description="Acidic residues" evidence="10">
    <location>
        <begin position="747"/>
        <end position="761"/>
    </location>
</feature>
<feature type="compositionally biased region" description="Low complexity" evidence="10">
    <location>
        <begin position="698"/>
        <end position="715"/>
    </location>
</feature>
<evidence type="ECO:0000256" key="6">
    <source>
        <dbReference type="ARBA" id="ARBA00023163"/>
    </source>
</evidence>
<protein>
    <submittedName>
        <fullName evidence="13">Nucleolar transcription factor 1-like isoform X2</fullName>
    </submittedName>
</protein>
<gene>
    <name evidence="13" type="primary">LOC100366771</name>
</gene>
<keyword evidence="9" id="KW-0175">Coiled coil</keyword>
<feature type="compositionally biased region" description="Basic and acidic residues" evidence="10">
    <location>
        <begin position="1"/>
        <end position="11"/>
    </location>
</feature>
<name>A0ABM0MLZ8_SACKO</name>
<reference evidence="13" key="1">
    <citation type="submission" date="2025-08" db="UniProtKB">
        <authorList>
            <consortium name="RefSeq"/>
        </authorList>
    </citation>
    <scope>IDENTIFICATION</scope>
    <source>
        <tissue evidence="13">Testes</tissue>
    </source>
</reference>
<evidence type="ECO:0000313" key="13">
    <source>
        <dbReference type="RefSeq" id="XP_006821039.1"/>
    </source>
</evidence>
<dbReference type="Pfam" id="PF09011">
    <property type="entry name" value="HMG_box_2"/>
    <property type="match status" value="1"/>
</dbReference>
<evidence type="ECO:0000259" key="11">
    <source>
        <dbReference type="PROSITE" id="PS50118"/>
    </source>
</evidence>
<dbReference type="CDD" id="cd22003">
    <property type="entry name" value="HMG-box_UBF1_rpt6-like"/>
    <property type="match status" value="1"/>
</dbReference>
<dbReference type="InterPro" id="IPR036910">
    <property type="entry name" value="HMG_box_dom_sf"/>
</dbReference>
<dbReference type="PANTHER" id="PTHR46318:SF3">
    <property type="entry name" value="UPSTREAM BINDING TRANSCRIPTION FACTOR"/>
    <property type="match status" value="1"/>
</dbReference>
<feature type="region of interest" description="Disordered" evidence="10">
    <location>
        <begin position="376"/>
        <end position="401"/>
    </location>
</feature>
<feature type="coiled-coil region" evidence="9">
    <location>
        <begin position="431"/>
        <end position="470"/>
    </location>
</feature>
<evidence type="ECO:0000313" key="12">
    <source>
        <dbReference type="Proteomes" id="UP000694865"/>
    </source>
</evidence>
<feature type="DNA-binding region" description="HMG box" evidence="8">
    <location>
        <begin position="202"/>
        <end position="270"/>
    </location>
</feature>
<dbReference type="Proteomes" id="UP000694865">
    <property type="component" value="Unplaced"/>
</dbReference>
<evidence type="ECO:0000256" key="3">
    <source>
        <dbReference type="ARBA" id="ARBA00023015"/>
    </source>
</evidence>
<dbReference type="PANTHER" id="PTHR46318">
    <property type="entry name" value="UPSTREAM BINDING TRANSCRIPTION FACTOR"/>
    <property type="match status" value="1"/>
</dbReference>
<dbReference type="InterPro" id="IPR029215">
    <property type="entry name" value="HMG_box_5"/>
</dbReference>
<feature type="compositionally biased region" description="Acidic residues" evidence="10">
    <location>
        <begin position="791"/>
        <end position="805"/>
    </location>
</feature>
<dbReference type="InterPro" id="IPR051762">
    <property type="entry name" value="UBF1"/>
</dbReference>
<keyword evidence="6" id="KW-0804">Transcription</keyword>
<proteinExistence type="predicted"/>
<dbReference type="SUPFAM" id="SSF47095">
    <property type="entry name" value="HMG-box"/>
    <property type="match status" value="4"/>
</dbReference>
<keyword evidence="3" id="KW-0805">Transcription regulation</keyword>
<feature type="domain" description="HMG box" evidence="11">
    <location>
        <begin position="301"/>
        <end position="366"/>
    </location>
</feature>
<evidence type="ECO:0000256" key="5">
    <source>
        <dbReference type="ARBA" id="ARBA00023159"/>
    </source>
</evidence>
<keyword evidence="2" id="KW-0677">Repeat</keyword>
<feature type="compositionally biased region" description="Polar residues" evidence="10">
    <location>
        <begin position="386"/>
        <end position="396"/>
    </location>
</feature>
<accession>A0ABM0MLZ8</accession>
<dbReference type="CDD" id="cd21999">
    <property type="entry name" value="HMG-box_UBF1_rpt2"/>
    <property type="match status" value="1"/>
</dbReference>
<feature type="region of interest" description="Disordered" evidence="10">
    <location>
        <begin position="1"/>
        <end position="76"/>
    </location>
</feature>
<dbReference type="RefSeq" id="XP_006821039.1">
    <property type="nucleotide sequence ID" value="XM_006820976.1"/>
</dbReference>
<dbReference type="Gene3D" id="1.10.30.10">
    <property type="entry name" value="High mobility group box domain"/>
    <property type="match status" value="5"/>
</dbReference>
<feature type="domain" description="HMG box" evidence="11">
    <location>
        <begin position="404"/>
        <end position="472"/>
    </location>
</feature>
<keyword evidence="12" id="KW-1185">Reference proteome</keyword>
<dbReference type="Pfam" id="PF14887">
    <property type="entry name" value="HMG_box_5"/>
    <property type="match status" value="1"/>
</dbReference>
<sequence length="820" mass="93932">MADSIRDREHLLPSGVKRKKAKTQLVNMSAMPATNSTGGTGRASKGRKRKVDVVENNGTTEGVSPGKKPKSVAKPGEWTTDQQLDLVAQVERQIPANDVLSFKSRSSKIVWENISCDNFNSDECKKEWTKMVDGVRKFRILKEICMDAKSHILKPPANKGKYVKKYEEDMKSFEVEMQTFRDNHPDFVAATAPRAKKAVAPVKKSMTPYQIFQNKRVESAINSNPKMSKKEIEDLLKGQWKSMTDKKKMVFIRGAIEEFKQYEKAVVEYQRTHPDYEPKVFKSILTKAEQKIKDKSDGKPDRPPPNGYSLFCSILMNEHLSHIPSNERMVECSKRWKTLSQQEKDLYQERSNAAKKEFAIKYEEYLEKLPEEEREKLLKEDKSKQPRLQSDNNGNLQIKYPDRPKKPISAIFLFCNERKEKFLKDHPGMSMKEANQTLMQKYRELPEKKQEKYKKKEADMKSQYEKQMNEFVKEHPEYLKETQKRRVGIRRNQVLPKTPEELWIESKTEEYVQKNKVTVGKANEALKDQWARLDKASKLPWQKEAAKQKKNIERLEEIDKKILAEEPKKPPPNGYALYTREMLQSEELRHLENKSRIQEIARRWKMMPDQEKKKYKLKRDKLFKKFEELRDKFEKSLTQEELKRYKELSELKKGRRKVAVKAKVQESASESDSESASESDNDADSESESGSESEEEGSSSASSGSESEASEASAAVKPKAAVVQKATPVANQEESESDSDSASSESGSEESSSEESEEEEEPQPKTTARSKPQAKPQTAPRKRQGKQAESSESETSGEGESDSGTESESGSASDSSSEEE</sequence>
<evidence type="ECO:0000256" key="4">
    <source>
        <dbReference type="ARBA" id="ARBA00023125"/>
    </source>
</evidence>
<evidence type="ECO:0000256" key="9">
    <source>
        <dbReference type="SAM" id="Coils"/>
    </source>
</evidence>
<feature type="compositionally biased region" description="Polar residues" evidence="10">
    <location>
        <begin position="24"/>
        <end position="37"/>
    </location>
</feature>
<evidence type="ECO:0000256" key="10">
    <source>
        <dbReference type="SAM" id="MobiDB-lite"/>
    </source>
</evidence>
<dbReference type="InterPro" id="IPR009071">
    <property type="entry name" value="HMG_box_dom"/>
</dbReference>
<feature type="DNA-binding region" description="HMG box" evidence="8">
    <location>
        <begin position="568"/>
        <end position="634"/>
    </location>
</feature>
<feature type="compositionally biased region" description="Low complexity" evidence="10">
    <location>
        <begin position="806"/>
        <end position="820"/>
    </location>
</feature>
<keyword evidence="7 8" id="KW-0539">Nucleus</keyword>
<dbReference type="PROSITE" id="PS50118">
    <property type="entry name" value="HMG_BOX_2"/>
    <property type="match status" value="4"/>
</dbReference>
<evidence type="ECO:0000256" key="7">
    <source>
        <dbReference type="ARBA" id="ARBA00023242"/>
    </source>
</evidence>
<feature type="compositionally biased region" description="Acidic residues" evidence="10">
    <location>
        <begin position="669"/>
        <end position="697"/>
    </location>
</feature>
<feature type="domain" description="HMG box" evidence="11">
    <location>
        <begin position="568"/>
        <end position="634"/>
    </location>
</feature>